<accession>A0AAD7H0V2</accession>
<dbReference type="Pfam" id="PF25534">
    <property type="entry name" value="DUF7918"/>
    <property type="match status" value="1"/>
</dbReference>
<feature type="region of interest" description="Disordered" evidence="1">
    <location>
        <begin position="212"/>
        <end position="318"/>
    </location>
</feature>
<keyword evidence="4" id="KW-1185">Reference proteome</keyword>
<comment type="caution">
    <text evidence="3">The sequence shown here is derived from an EMBL/GenBank/DDBJ whole genome shotgun (WGS) entry which is preliminary data.</text>
</comment>
<dbReference type="InterPro" id="IPR057678">
    <property type="entry name" value="DUF7918"/>
</dbReference>
<dbReference type="Proteomes" id="UP001221757">
    <property type="component" value="Unassembled WGS sequence"/>
</dbReference>
<proteinExistence type="predicted"/>
<evidence type="ECO:0000313" key="3">
    <source>
        <dbReference type="EMBL" id="KAJ7709703.1"/>
    </source>
</evidence>
<sequence length="318" mass="35292">MLTHRGFSAWIVVDGKPVSEYLVAEDTKAARVSCWIPSEEGQKFSVHWKDHGGKVDSCSFITLDGYVVPGRFLFGTGETFRDGARSSATTERPFVFQKVEQGAYEPSIHAVNKDVGMITLRIKRIQRVASRPANPVQVLPSVTLGKRKAGDLCVSFGEDKQTFDQFAFTWSVKPYEKDSPAGARTPSTYVSFVFRYRSREFLQLQGIMPECDVPSSPPVTRASMRRVSSAPAMPAPKGQAALITPRASPSPPKKKHKSEPQGKPYLPAGPRRARRPSADMRRTVSYQITSREVSGEQLLKFEPLEEEDGVGDDPDWTP</sequence>
<dbReference type="EMBL" id="JARKIE010000002">
    <property type="protein sequence ID" value="KAJ7709703.1"/>
    <property type="molecule type" value="Genomic_DNA"/>
</dbReference>
<evidence type="ECO:0000259" key="2">
    <source>
        <dbReference type="Pfam" id="PF25534"/>
    </source>
</evidence>
<gene>
    <name evidence="3" type="ORF">B0H17DRAFT_999060</name>
</gene>
<name>A0AAD7H0V2_MYCRO</name>
<reference evidence="3" key="1">
    <citation type="submission" date="2023-03" db="EMBL/GenBank/DDBJ databases">
        <title>Massive genome expansion in bonnet fungi (Mycena s.s.) driven by repeated elements and novel gene families across ecological guilds.</title>
        <authorList>
            <consortium name="Lawrence Berkeley National Laboratory"/>
            <person name="Harder C.B."/>
            <person name="Miyauchi S."/>
            <person name="Viragh M."/>
            <person name="Kuo A."/>
            <person name="Thoen E."/>
            <person name="Andreopoulos B."/>
            <person name="Lu D."/>
            <person name="Skrede I."/>
            <person name="Drula E."/>
            <person name="Henrissat B."/>
            <person name="Morin E."/>
            <person name="Kohler A."/>
            <person name="Barry K."/>
            <person name="LaButti K."/>
            <person name="Morin E."/>
            <person name="Salamov A."/>
            <person name="Lipzen A."/>
            <person name="Mereny Z."/>
            <person name="Hegedus B."/>
            <person name="Baldrian P."/>
            <person name="Stursova M."/>
            <person name="Weitz H."/>
            <person name="Taylor A."/>
            <person name="Grigoriev I.V."/>
            <person name="Nagy L.G."/>
            <person name="Martin F."/>
            <person name="Kauserud H."/>
        </authorList>
    </citation>
    <scope>NUCLEOTIDE SEQUENCE</scope>
    <source>
        <strain evidence="3">CBHHK067</strain>
    </source>
</reference>
<evidence type="ECO:0000256" key="1">
    <source>
        <dbReference type="SAM" id="MobiDB-lite"/>
    </source>
</evidence>
<protein>
    <recommendedName>
        <fullName evidence="2">DUF7918 domain-containing protein</fullName>
    </recommendedName>
</protein>
<feature type="compositionally biased region" description="Acidic residues" evidence="1">
    <location>
        <begin position="304"/>
        <end position="318"/>
    </location>
</feature>
<feature type="domain" description="DUF7918" evidence="2">
    <location>
        <begin position="9"/>
        <end position="209"/>
    </location>
</feature>
<organism evidence="3 4">
    <name type="scientific">Mycena rosella</name>
    <name type="common">Pink bonnet</name>
    <name type="synonym">Agaricus rosellus</name>
    <dbReference type="NCBI Taxonomy" id="1033263"/>
    <lineage>
        <taxon>Eukaryota</taxon>
        <taxon>Fungi</taxon>
        <taxon>Dikarya</taxon>
        <taxon>Basidiomycota</taxon>
        <taxon>Agaricomycotina</taxon>
        <taxon>Agaricomycetes</taxon>
        <taxon>Agaricomycetidae</taxon>
        <taxon>Agaricales</taxon>
        <taxon>Marasmiineae</taxon>
        <taxon>Mycenaceae</taxon>
        <taxon>Mycena</taxon>
    </lineage>
</organism>
<dbReference type="AlphaFoldDB" id="A0AAD7H0V2"/>
<evidence type="ECO:0000313" key="4">
    <source>
        <dbReference type="Proteomes" id="UP001221757"/>
    </source>
</evidence>